<dbReference type="Proteomes" id="UP000259683">
    <property type="component" value="Segment"/>
</dbReference>
<proteinExistence type="predicted"/>
<sequence>MFAYDHDVPHVLSMSASRREEYPIQVRGNVIDEGIVDHGDGTASYSYYANLAFEMDGDLFDLGPVDLTRFQGRVPKTISFGF</sequence>
<reference evidence="1" key="2">
    <citation type="submission" date="2021-07" db="EMBL/GenBank/DDBJ databases">
        <title>Giant CbK-like Caulobacter bacteriophages have genetically divergent genomes.</title>
        <authorList>
            <person name="Wilson K."/>
            <person name="Ely B."/>
        </authorList>
    </citation>
    <scope>NUCLEOTIDE SEQUENCE</scope>
</reference>
<keyword evidence="2" id="KW-1185">Reference proteome</keyword>
<name>A0A385ED03_9CAUD</name>
<protein>
    <submittedName>
        <fullName evidence="1">Uncharacterized protein</fullName>
    </submittedName>
</protein>
<accession>A0A385ED03</accession>
<dbReference type="EMBL" id="MH588547">
    <property type="protein sequence ID" value="AXQ69663.1"/>
    <property type="molecule type" value="Genomic_DNA"/>
</dbReference>
<evidence type="ECO:0000313" key="2">
    <source>
        <dbReference type="Proteomes" id="UP000259683"/>
    </source>
</evidence>
<organism evidence="1 2">
    <name type="scientific">Caulobacter phage CcrSC</name>
    <dbReference type="NCBI Taxonomy" id="2283272"/>
    <lineage>
        <taxon>Viruses</taxon>
        <taxon>Duplodnaviria</taxon>
        <taxon>Heunggongvirae</taxon>
        <taxon>Uroviricota</taxon>
        <taxon>Caudoviricetes</taxon>
        <taxon>Jeanschmidtviridae</taxon>
        <taxon>Bertelyvirus</taxon>
        <taxon>Bertelyvirus SC</taxon>
    </lineage>
</organism>
<reference evidence="1" key="1">
    <citation type="submission" date="2018-07" db="EMBL/GenBank/DDBJ databases">
        <authorList>
            <person name="Wilson K.M."/>
            <person name="Ely B."/>
        </authorList>
    </citation>
    <scope>NUCLEOTIDE SEQUENCE</scope>
</reference>
<gene>
    <name evidence="1" type="ORF">CcrSC_gp081</name>
</gene>
<evidence type="ECO:0000313" key="1">
    <source>
        <dbReference type="EMBL" id="AXQ69663.1"/>
    </source>
</evidence>